<dbReference type="STRING" id="1291764.GCA_001311235_00107"/>
<dbReference type="RefSeq" id="WP_054638896.1">
    <property type="nucleotide sequence ID" value="NZ_BBAL01000001.1"/>
</dbReference>
<evidence type="ECO:0000313" key="6">
    <source>
        <dbReference type="Proteomes" id="UP000218181"/>
    </source>
</evidence>
<dbReference type="EMBL" id="JXJU01000001">
    <property type="protein sequence ID" value="PCS01554.1"/>
    <property type="molecule type" value="Genomic_DNA"/>
</dbReference>
<dbReference type="PANTHER" id="PTHR30146:SF150">
    <property type="entry name" value="ARABINOSE METABOLISM TRANSCRIPTIONAL REPRESSOR"/>
    <property type="match status" value="1"/>
</dbReference>
<organism evidence="5 6">
    <name type="scientific">Lactococcus fujiensis JCM 16395</name>
    <dbReference type="NCBI Taxonomy" id="1291764"/>
    <lineage>
        <taxon>Bacteria</taxon>
        <taxon>Bacillati</taxon>
        <taxon>Bacillota</taxon>
        <taxon>Bacilli</taxon>
        <taxon>Lactobacillales</taxon>
        <taxon>Streptococcaceae</taxon>
        <taxon>Lactococcus</taxon>
    </lineage>
</organism>
<dbReference type="CDD" id="cd06267">
    <property type="entry name" value="PBP1_LacI_sugar_binding-like"/>
    <property type="match status" value="1"/>
</dbReference>
<evidence type="ECO:0000256" key="1">
    <source>
        <dbReference type="ARBA" id="ARBA00023015"/>
    </source>
</evidence>
<dbReference type="PANTHER" id="PTHR30146">
    <property type="entry name" value="LACI-RELATED TRANSCRIPTIONAL REPRESSOR"/>
    <property type="match status" value="1"/>
</dbReference>
<dbReference type="InterPro" id="IPR000843">
    <property type="entry name" value="HTH_LacI"/>
</dbReference>
<dbReference type="PROSITE" id="PS50932">
    <property type="entry name" value="HTH_LACI_2"/>
    <property type="match status" value="1"/>
</dbReference>
<keyword evidence="1" id="KW-0805">Transcription regulation</keyword>
<evidence type="ECO:0000256" key="3">
    <source>
        <dbReference type="ARBA" id="ARBA00023163"/>
    </source>
</evidence>
<dbReference type="OrthoDB" id="9796186at2"/>
<dbReference type="GO" id="GO:0000976">
    <property type="term" value="F:transcription cis-regulatory region binding"/>
    <property type="evidence" value="ECO:0007669"/>
    <property type="project" value="TreeGrafter"/>
</dbReference>
<evidence type="ECO:0000313" key="5">
    <source>
        <dbReference type="EMBL" id="PCS01554.1"/>
    </source>
</evidence>
<evidence type="ECO:0000256" key="2">
    <source>
        <dbReference type="ARBA" id="ARBA00023125"/>
    </source>
</evidence>
<dbReference type="Gene3D" id="3.40.50.2300">
    <property type="match status" value="2"/>
</dbReference>
<keyword evidence="2" id="KW-0238">DNA-binding</keyword>
<sequence>MKLSEIASKANVSKTTASLVLNGKPGVSDSKREEILKIMNESNYVRLRHPNKSTNKSKLKIRFVAGTNDDVILTKFEQPFFNELISLLTSEASCKNLSLIMSIFPKETLFQSLKEIENEEKSAGIILLGTNLTSTQLLPLSTYFDNLIIIDSESSGVDCTTVTMNNYLGGYITTQYLLEMGHHNIGYIKGQPRINNFFDRRRGFKSALIENNINPNKLPIFHMKGMQFSQSDERHIESLLNFAKSVTAIFCENDYMALNLIQSLQNNGISVPDDISVIGFDDIVESRFASPQLTTVHVPLREIATETIRLILNGITEPLTTRQQIFLNPKLVIRNSVKNIR</sequence>
<dbReference type="SMART" id="SM00354">
    <property type="entry name" value="HTH_LACI"/>
    <property type="match status" value="1"/>
</dbReference>
<evidence type="ECO:0000259" key="4">
    <source>
        <dbReference type="PROSITE" id="PS50932"/>
    </source>
</evidence>
<dbReference type="InterPro" id="IPR028082">
    <property type="entry name" value="Peripla_BP_I"/>
</dbReference>
<comment type="caution">
    <text evidence="5">The sequence shown here is derived from an EMBL/GenBank/DDBJ whole genome shotgun (WGS) entry which is preliminary data.</text>
</comment>
<keyword evidence="6" id="KW-1185">Reference proteome</keyword>
<dbReference type="SUPFAM" id="SSF47413">
    <property type="entry name" value="lambda repressor-like DNA-binding domains"/>
    <property type="match status" value="1"/>
</dbReference>
<dbReference type="Pfam" id="PF13377">
    <property type="entry name" value="Peripla_BP_3"/>
    <property type="match status" value="1"/>
</dbReference>
<dbReference type="InterPro" id="IPR046335">
    <property type="entry name" value="LacI/GalR-like_sensor"/>
</dbReference>
<protein>
    <recommendedName>
        <fullName evidence="4">HTH lacI-type domain-containing protein</fullName>
    </recommendedName>
</protein>
<feature type="domain" description="HTH lacI-type" evidence="4">
    <location>
        <begin position="1"/>
        <end position="49"/>
    </location>
</feature>
<dbReference type="InterPro" id="IPR010982">
    <property type="entry name" value="Lambda_DNA-bd_dom_sf"/>
</dbReference>
<keyword evidence="3" id="KW-0804">Transcription</keyword>
<dbReference type="CDD" id="cd01392">
    <property type="entry name" value="HTH_LacI"/>
    <property type="match status" value="1"/>
</dbReference>
<dbReference type="Gene3D" id="1.10.260.40">
    <property type="entry name" value="lambda repressor-like DNA-binding domains"/>
    <property type="match status" value="1"/>
</dbReference>
<reference evidence="5 6" key="1">
    <citation type="submission" date="2014-12" db="EMBL/GenBank/DDBJ databases">
        <title>Draft genome sequences of 10 type strains of Lactococcus.</title>
        <authorList>
            <person name="Sun Z."/>
            <person name="Zhong Z."/>
            <person name="Liu W."/>
            <person name="Zhang W."/>
            <person name="Zhang H."/>
        </authorList>
    </citation>
    <scope>NUCLEOTIDE SEQUENCE [LARGE SCALE GENOMIC DNA]</scope>
    <source>
        <strain evidence="5 6">JCM 16395</strain>
    </source>
</reference>
<dbReference type="SUPFAM" id="SSF53822">
    <property type="entry name" value="Periplasmic binding protein-like I"/>
    <property type="match status" value="1"/>
</dbReference>
<dbReference type="GO" id="GO:0003700">
    <property type="term" value="F:DNA-binding transcription factor activity"/>
    <property type="evidence" value="ECO:0007669"/>
    <property type="project" value="TreeGrafter"/>
</dbReference>
<dbReference type="AlphaFoldDB" id="A0A2A5RQ50"/>
<dbReference type="Proteomes" id="UP000218181">
    <property type="component" value="Unassembled WGS sequence"/>
</dbReference>
<proteinExistence type="predicted"/>
<accession>A0A2A5RQ50</accession>
<name>A0A2A5RQ50_9LACT</name>
<dbReference type="Pfam" id="PF00356">
    <property type="entry name" value="LacI"/>
    <property type="match status" value="1"/>
</dbReference>
<gene>
    <name evidence="5" type="ORF">RT41_GL000318</name>
</gene>